<dbReference type="Gene3D" id="3.40.50.920">
    <property type="match status" value="1"/>
</dbReference>
<feature type="coiled-coil region" evidence="1">
    <location>
        <begin position="6"/>
        <end position="36"/>
    </location>
</feature>
<proteinExistence type="predicted"/>
<dbReference type="AlphaFoldDB" id="X0XVA8"/>
<gene>
    <name evidence="3" type="ORF">S01H1_65913</name>
</gene>
<dbReference type="PANTHER" id="PTHR43088:SF1">
    <property type="entry name" value="SUBUNIT OF PYRUVATE:FLAVODOXIN OXIDOREDUCTASE"/>
    <property type="match status" value="1"/>
</dbReference>
<dbReference type="PANTHER" id="PTHR43088">
    <property type="entry name" value="SUBUNIT OF PYRUVATE:FLAVODOXIN OXIDOREDUCTASE-RELATED"/>
    <property type="match status" value="1"/>
</dbReference>
<reference evidence="3" key="1">
    <citation type="journal article" date="2014" name="Front. Microbiol.">
        <title>High frequency of phylogenetically diverse reductive dehalogenase-homologous genes in deep subseafloor sedimentary metagenomes.</title>
        <authorList>
            <person name="Kawai M."/>
            <person name="Futagami T."/>
            <person name="Toyoda A."/>
            <person name="Takaki Y."/>
            <person name="Nishi S."/>
            <person name="Hori S."/>
            <person name="Arai W."/>
            <person name="Tsubouchi T."/>
            <person name="Morono Y."/>
            <person name="Uchiyama I."/>
            <person name="Ito T."/>
            <person name="Fujiyama A."/>
            <person name="Inagaki F."/>
            <person name="Takami H."/>
        </authorList>
    </citation>
    <scope>NUCLEOTIDE SEQUENCE</scope>
    <source>
        <strain evidence="3">Expedition CK06-06</strain>
    </source>
</reference>
<feature type="non-terminal residue" evidence="3">
    <location>
        <position position="1"/>
    </location>
</feature>
<comment type="caution">
    <text evidence="3">The sequence shown here is derived from an EMBL/GenBank/DDBJ whole genome shotgun (WGS) entry which is preliminary data.</text>
</comment>
<dbReference type="Pfam" id="PF17147">
    <property type="entry name" value="PFOR_II"/>
    <property type="match status" value="1"/>
</dbReference>
<organism evidence="3">
    <name type="scientific">marine sediment metagenome</name>
    <dbReference type="NCBI Taxonomy" id="412755"/>
    <lineage>
        <taxon>unclassified sequences</taxon>
        <taxon>metagenomes</taxon>
        <taxon>ecological metagenomes</taxon>
    </lineage>
</organism>
<name>X0XVA8_9ZZZZ</name>
<sequence>SLFIQSEAMEKRNLRLQEKYRKIKENEVRYEEYQIEDAEIIVTAYGLCSRISKKAVELGREAGIKMGLFRPISLWPFPSKQIEEIASGDQVKFFISIEMNAGQMVEDVRLAVCGKKPVHFYGRQGGIVPTPQEVFNSIKEHLK</sequence>
<dbReference type="InterPro" id="IPR033412">
    <property type="entry name" value="PFOR_II"/>
</dbReference>
<evidence type="ECO:0000256" key="1">
    <source>
        <dbReference type="SAM" id="Coils"/>
    </source>
</evidence>
<evidence type="ECO:0000259" key="2">
    <source>
        <dbReference type="Pfam" id="PF17147"/>
    </source>
</evidence>
<protein>
    <recommendedName>
        <fullName evidence="2">Pyruvate:ferredoxin oxidoreductase core domain-containing protein</fullName>
    </recommendedName>
</protein>
<accession>X0XVA8</accession>
<keyword evidence="1" id="KW-0175">Coiled coil</keyword>
<evidence type="ECO:0000313" key="3">
    <source>
        <dbReference type="EMBL" id="GAG40488.1"/>
    </source>
</evidence>
<feature type="domain" description="Pyruvate:ferredoxin oxidoreductase core" evidence="2">
    <location>
        <begin position="38"/>
        <end position="134"/>
    </location>
</feature>
<dbReference type="InterPro" id="IPR052368">
    <property type="entry name" value="2-oxoacid_oxidoreductase"/>
</dbReference>
<dbReference type="SUPFAM" id="SSF52922">
    <property type="entry name" value="TK C-terminal domain-like"/>
    <property type="match status" value="1"/>
</dbReference>
<dbReference type="InterPro" id="IPR009014">
    <property type="entry name" value="Transketo_C/PFOR_II"/>
</dbReference>
<dbReference type="EMBL" id="BARS01043544">
    <property type="protein sequence ID" value="GAG40488.1"/>
    <property type="molecule type" value="Genomic_DNA"/>
</dbReference>